<evidence type="ECO:0000313" key="4">
    <source>
        <dbReference type="Proteomes" id="UP001141336"/>
    </source>
</evidence>
<dbReference type="Proteomes" id="UP001141336">
    <property type="component" value="Unassembled WGS sequence"/>
</dbReference>
<sequence length="498" mass="54648">MLNITTFLDANTCRLAKPVFHCPERNTSYTSSEILGIISGIARTLKSFGVAKGDRVILYLNSSPEYLFSYLALWRIGAVAVPTNRVYTAGELAYMIENAGAHVFITDADGAAAANDLGVTVYVPENIEELRTSPVLSPEPTGADDLCQLQYTSGTTGKPKGAMLTHGNWLAAIHNVCDVLTLKQDDVYLGIYPMGHVGISWGIAAMRAGACYVMMERYDPDRYLALCKKHQVTVLAGMPPVIHSLVEAPAGTEDAVATVREIISGGGPLHHEIWKNFHHRYNIPVINAYGLSETVVIGTGTVIRPEDYASADRFQSVGHPVCFSEVKIVDETDASRELPPGTPGEIALRGPAVAKGYWNMPEETARAFLADGWFLTGDVGYLDHDHRLCLTDRKKDMIVMSGWKIYPTEVEEALLKYPDVAEIAVFGVPHPHRGEIPVAAVVWRAGRDGSDRDAGLLAFAKEHLAGYKVPRKLYTVDALPRVNGWKLLRRELREMFAQ</sequence>
<dbReference type="RefSeq" id="WP_268921834.1">
    <property type="nucleotide sequence ID" value="NZ_JAPTGC010000001.1"/>
</dbReference>
<reference evidence="3" key="1">
    <citation type="submission" date="2022-12" db="EMBL/GenBank/DDBJ databases">
        <title>Isolation and characterisation of novel Methanocorpusculum spp. from native Australian herbivores indicates the genus is ancestrally host-associated.</title>
        <authorList>
            <person name="Volmer J.G."/>
            <person name="Soo R.M."/>
            <person name="Evans P.N."/>
            <person name="Hoedt E.C."/>
            <person name="Astorga Alsina A.L."/>
            <person name="Woodcroft B.J."/>
            <person name="Tyson G.W."/>
            <person name="Hugenholtz P."/>
            <person name="Morrison M."/>
        </authorList>
    </citation>
    <scope>NUCLEOTIDE SEQUENCE</scope>
    <source>
        <strain evidence="3">CW153</strain>
    </source>
</reference>
<name>A0ABT4IKP7_9EURY</name>
<comment type="caution">
    <text evidence="3">The sequence shown here is derived from an EMBL/GenBank/DDBJ whole genome shotgun (WGS) entry which is preliminary data.</text>
</comment>
<dbReference type="Gene3D" id="3.40.50.12780">
    <property type="entry name" value="N-terminal domain of ligase-like"/>
    <property type="match status" value="1"/>
</dbReference>
<feature type="domain" description="AMP-dependent synthetase/ligase" evidence="1">
    <location>
        <begin position="17"/>
        <end position="358"/>
    </location>
</feature>
<dbReference type="InterPro" id="IPR000873">
    <property type="entry name" value="AMP-dep_synth/lig_dom"/>
</dbReference>
<dbReference type="SUPFAM" id="SSF56801">
    <property type="entry name" value="Acetyl-CoA synthetase-like"/>
    <property type="match status" value="1"/>
</dbReference>
<evidence type="ECO:0000259" key="1">
    <source>
        <dbReference type="Pfam" id="PF00501"/>
    </source>
</evidence>
<dbReference type="InterPro" id="IPR045851">
    <property type="entry name" value="AMP-bd_C_sf"/>
</dbReference>
<evidence type="ECO:0000259" key="2">
    <source>
        <dbReference type="Pfam" id="PF13193"/>
    </source>
</evidence>
<keyword evidence="4" id="KW-1185">Reference proteome</keyword>
<evidence type="ECO:0000313" key="3">
    <source>
        <dbReference type="EMBL" id="MCZ0861663.1"/>
    </source>
</evidence>
<dbReference type="InterPro" id="IPR020845">
    <property type="entry name" value="AMP-binding_CS"/>
</dbReference>
<dbReference type="PANTHER" id="PTHR24096">
    <property type="entry name" value="LONG-CHAIN-FATTY-ACID--COA LIGASE"/>
    <property type="match status" value="1"/>
</dbReference>
<dbReference type="InterPro" id="IPR025110">
    <property type="entry name" value="AMP-bd_C"/>
</dbReference>
<dbReference type="EMBL" id="JAPTGC010000001">
    <property type="protein sequence ID" value="MCZ0861663.1"/>
    <property type="molecule type" value="Genomic_DNA"/>
</dbReference>
<dbReference type="InterPro" id="IPR042099">
    <property type="entry name" value="ANL_N_sf"/>
</dbReference>
<dbReference type="PROSITE" id="PS00455">
    <property type="entry name" value="AMP_BINDING"/>
    <property type="match status" value="1"/>
</dbReference>
<dbReference type="Pfam" id="PF13193">
    <property type="entry name" value="AMP-binding_C"/>
    <property type="match status" value="1"/>
</dbReference>
<protein>
    <submittedName>
        <fullName evidence="3">AMP-binding protein</fullName>
    </submittedName>
</protein>
<accession>A0ABT4IKP7</accession>
<organism evidence="3 4">
    <name type="scientific">Methanocorpusculum vombati</name>
    <dbReference type="NCBI Taxonomy" id="3002864"/>
    <lineage>
        <taxon>Archaea</taxon>
        <taxon>Methanobacteriati</taxon>
        <taxon>Methanobacteriota</taxon>
        <taxon>Stenosarchaea group</taxon>
        <taxon>Methanomicrobia</taxon>
        <taxon>Methanomicrobiales</taxon>
        <taxon>Methanocorpusculaceae</taxon>
        <taxon>Methanocorpusculum</taxon>
    </lineage>
</organism>
<dbReference type="Pfam" id="PF00501">
    <property type="entry name" value="AMP-binding"/>
    <property type="match status" value="1"/>
</dbReference>
<dbReference type="Gene3D" id="3.30.300.30">
    <property type="match status" value="1"/>
</dbReference>
<proteinExistence type="predicted"/>
<feature type="domain" description="AMP-binding enzyme C-terminal" evidence="2">
    <location>
        <begin position="409"/>
        <end position="481"/>
    </location>
</feature>
<gene>
    <name evidence="3" type="ORF">O0S09_00145</name>
</gene>